<name>A0A034WQ61_BACDO</name>
<dbReference type="SMART" id="SM00708">
    <property type="entry name" value="PhBP"/>
    <property type="match status" value="1"/>
</dbReference>
<organism evidence="6">
    <name type="scientific">Bactrocera dorsalis</name>
    <name type="common">Oriental fruit fly</name>
    <name type="synonym">Dacus dorsalis</name>
    <dbReference type="NCBI Taxonomy" id="27457"/>
    <lineage>
        <taxon>Eukaryota</taxon>
        <taxon>Metazoa</taxon>
        <taxon>Ecdysozoa</taxon>
        <taxon>Arthropoda</taxon>
        <taxon>Hexapoda</taxon>
        <taxon>Insecta</taxon>
        <taxon>Pterygota</taxon>
        <taxon>Neoptera</taxon>
        <taxon>Endopterygota</taxon>
        <taxon>Diptera</taxon>
        <taxon>Brachycera</taxon>
        <taxon>Muscomorpha</taxon>
        <taxon>Tephritoidea</taxon>
        <taxon>Tephritidae</taxon>
        <taxon>Bactrocera</taxon>
        <taxon>Bactrocera</taxon>
    </lineage>
</organism>
<dbReference type="EMBL" id="GAKP01002617">
    <property type="protein sequence ID" value="JAC56335.1"/>
    <property type="molecule type" value="Transcribed_RNA"/>
</dbReference>
<dbReference type="Gene3D" id="1.10.238.20">
    <property type="entry name" value="Pheromone/general odorant binding protein domain"/>
    <property type="match status" value="1"/>
</dbReference>
<dbReference type="SUPFAM" id="SSF47565">
    <property type="entry name" value="Insect pheromone/odorant-binding proteins"/>
    <property type="match status" value="1"/>
</dbReference>
<keyword evidence="3" id="KW-0964">Secreted</keyword>
<dbReference type="CDD" id="cd23992">
    <property type="entry name" value="PBP_GOBP"/>
    <property type="match status" value="1"/>
</dbReference>
<keyword evidence="4" id="KW-0732">Signal</keyword>
<evidence type="ECO:0000313" key="6">
    <source>
        <dbReference type="EMBL" id="JAC56335.1"/>
    </source>
</evidence>
<keyword evidence="5" id="KW-0812">Transmembrane</keyword>
<comment type="subcellular location">
    <subcellularLocation>
        <location evidence="1">Secreted</location>
    </subcellularLocation>
</comment>
<evidence type="ECO:0000256" key="3">
    <source>
        <dbReference type="ARBA" id="ARBA00022525"/>
    </source>
</evidence>
<dbReference type="InterPro" id="IPR036728">
    <property type="entry name" value="PBP_GOBP_sf"/>
</dbReference>
<feature type="transmembrane region" description="Helical" evidence="5">
    <location>
        <begin position="25"/>
        <end position="44"/>
    </location>
</feature>
<dbReference type="GO" id="GO:0005549">
    <property type="term" value="F:odorant binding"/>
    <property type="evidence" value="ECO:0007669"/>
    <property type="project" value="InterPro"/>
</dbReference>
<keyword evidence="5" id="KW-1133">Transmembrane helix</keyword>
<dbReference type="PANTHER" id="PTHR11857:SF43">
    <property type="entry name" value="GEO07291P1-RELATED"/>
    <property type="match status" value="1"/>
</dbReference>
<dbReference type="GO" id="GO:0005615">
    <property type="term" value="C:extracellular space"/>
    <property type="evidence" value="ECO:0007669"/>
    <property type="project" value="TreeGrafter"/>
</dbReference>
<keyword evidence="5" id="KW-0472">Membrane</keyword>
<sequence length="157" mass="17885">SVTFLTSLEQHRPARILFSITMQKFYILTIIAALVTLAVCQLPADLEKFHKACMDEAKVTDEQMRQFFQNGMKASDATENIKCQMKCMMQKQGIWKDGVFDADAKIKELVQNPKFKGKEADLTKAINNCKNEKGANECDTVFKISMCIKEFMTQNNL</sequence>
<dbReference type="PANTHER" id="PTHR11857">
    <property type="entry name" value="ODORANT BINDING PROTEIN-RELATED"/>
    <property type="match status" value="1"/>
</dbReference>
<evidence type="ECO:0000256" key="4">
    <source>
        <dbReference type="ARBA" id="ARBA00022729"/>
    </source>
</evidence>
<evidence type="ECO:0000256" key="1">
    <source>
        <dbReference type="ARBA" id="ARBA00004613"/>
    </source>
</evidence>
<dbReference type="GO" id="GO:0007608">
    <property type="term" value="P:sensory perception of smell"/>
    <property type="evidence" value="ECO:0007669"/>
    <property type="project" value="TreeGrafter"/>
</dbReference>
<comment type="similarity">
    <text evidence="2">Belongs to the PBP/GOBP family.</text>
</comment>
<evidence type="ECO:0000256" key="5">
    <source>
        <dbReference type="SAM" id="Phobius"/>
    </source>
</evidence>
<feature type="non-terminal residue" evidence="6">
    <location>
        <position position="1"/>
    </location>
</feature>
<dbReference type="OrthoDB" id="8194670at2759"/>
<dbReference type="EMBL" id="GAKP01002618">
    <property type="protein sequence ID" value="JAC56334.1"/>
    <property type="molecule type" value="Transcribed_RNA"/>
</dbReference>
<evidence type="ECO:0000256" key="2">
    <source>
        <dbReference type="ARBA" id="ARBA00008098"/>
    </source>
</evidence>
<dbReference type="Pfam" id="PF01395">
    <property type="entry name" value="PBP_GOBP"/>
    <property type="match status" value="1"/>
</dbReference>
<proteinExistence type="inferred from homology"/>
<reference evidence="6" key="1">
    <citation type="journal article" date="2014" name="BMC Genomics">
        <title>Characterizing the developmental transcriptome of the oriental fruit fly, Bactrocera dorsalis (Diptera: Tephritidae) through comparative genomic analysis with Drosophila melanogaster utilizing modENCODE datasets.</title>
        <authorList>
            <person name="Geib S.M."/>
            <person name="Calla B."/>
            <person name="Hall B."/>
            <person name="Hou S."/>
            <person name="Manoukis N.C."/>
        </authorList>
    </citation>
    <scope>NUCLEOTIDE SEQUENCE</scope>
    <source>
        <strain evidence="6">Punador</strain>
    </source>
</reference>
<gene>
    <name evidence="6" type="primary">OB56H</name>
</gene>
<protein>
    <submittedName>
        <fullName evidence="6">General odorant-binding protein 56h</fullName>
    </submittedName>
</protein>
<accession>A0A034WQ61</accession>
<dbReference type="InterPro" id="IPR006170">
    <property type="entry name" value="PBP/GOBP"/>
</dbReference>
<dbReference type="AlphaFoldDB" id="A0A034WQ61"/>
<dbReference type="SMR" id="A0A034WQ61"/>